<reference evidence="2 3" key="1">
    <citation type="submission" date="2019-12" db="EMBL/GenBank/DDBJ databases">
        <title>Hymenobacter sp. HMF4947 Genome sequencing and assembly.</title>
        <authorList>
            <person name="Kang H."/>
            <person name="Cha I."/>
            <person name="Kim H."/>
            <person name="Joh K."/>
        </authorList>
    </citation>
    <scope>NUCLEOTIDE SEQUENCE [LARGE SCALE GENOMIC DNA]</scope>
    <source>
        <strain evidence="2 3">HMF4947</strain>
    </source>
</reference>
<dbReference type="RefSeq" id="WP_157566337.1">
    <property type="nucleotide sequence ID" value="NZ_WQKZ01000003.1"/>
</dbReference>
<dbReference type="PRINTS" id="PR00080">
    <property type="entry name" value="SDRFAMILY"/>
</dbReference>
<sequence>MNLGIKGKIALVAAASKGLGRAVAEELAAEGASLVLCARGDEELQKTCAAIEAATGAAVLGVAADLATPAGVAHVTQAALAHFGRVDILVTNAGGPPAGTFEQHSAETWDQATKLLLTSVVELTRAVLPGMKERGWGRILNITSIAVKQPVAGLMLSNSLRAAVTGFARTLATEVAPFGVTVNNILPGYTRTDRVEHLAQATATRENISTAEATARWTAEIPMRRLGEPAEFAALAAFLCSARASYITASSVAVDGGWIKSLL</sequence>
<evidence type="ECO:0000256" key="1">
    <source>
        <dbReference type="ARBA" id="ARBA00006484"/>
    </source>
</evidence>
<dbReference type="FunFam" id="3.40.50.720:FF:000084">
    <property type="entry name" value="Short-chain dehydrogenase reductase"/>
    <property type="match status" value="1"/>
</dbReference>
<dbReference type="PRINTS" id="PR00081">
    <property type="entry name" value="GDHRDH"/>
</dbReference>
<dbReference type="PANTHER" id="PTHR42879">
    <property type="entry name" value="3-OXOACYL-(ACYL-CARRIER-PROTEIN) REDUCTASE"/>
    <property type="match status" value="1"/>
</dbReference>
<dbReference type="InterPro" id="IPR036291">
    <property type="entry name" value="NAD(P)-bd_dom_sf"/>
</dbReference>
<dbReference type="InterPro" id="IPR050259">
    <property type="entry name" value="SDR"/>
</dbReference>
<dbReference type="EMBL" id="WQKZ01000003">
    <property type="protein sequence ID" value="MVN77367.1"/>
    <property type="molecule type" value="Genomic_DNA"/>
</dbReference>
<gene>
    <name evidence="2" type="ORF">GO988_13610</name>
</gene>
<evidence type="ECO:0000313" key="3">
    <source>
        <dbReference type="Proteomes" id="UP000441336"/>
    </source>
</evidence>
<accession>A0A7K1TG39</accession>
<name>A0A7K1TG39_9BACT</name>
<dbReference type="Gene3D" id="3.40.50.720">
    <property type="entry name" value="NAD(P)-binding Rossmann-like Domain"/>
    <property type="match status" value="1"/>
</dbReference>
<dbReference type="InterPro" id="IPR002347">
    <property type="entry name" value="SDR_fam"/>
</dbReference>
<comment type="similarity">
    <text evidence="1">Belongs to the short-chain dehydrogenases/reductases (SDR) family.</text>
</comment>
<keyword evidence="3" id="KW-1185">Reference proteome</keyword>
<dbReference type="AlphaFoldDB" id="A0A7K1TG39"/>
<dbReference type="PANTHER" id="PTHR42879:SF6">
    <property type="entry name" value="NADPH-DEPENDENT REDUCTASE BACG"/>
    <property type="match status" value="1"/>
</dbReference>
<dbReference type="SUPFAM" id="SSF51735">
    <property type="entry name" value="NAD(P)-binding Rossmann-fold domains"/>
    <property type="match status" value="1"/>
</dbReference>
<protein>
    <submittedName>
        <fullName evidence="2">SDR family oxidoreductase</fullName>
    </submittedName>
</protein>
<organism evidence="2 3">
    <name type="scientific">Hymenobacter ginkgonis</name>
    <dbReference type="NCBI Taxonomy" id="2682976"/>
    <lineage>
        <taxon>Bacteria</taxon>
        <taxon>Pseudomonadati</taxon>
        <taxon>Bacteroidota</taxon>
        <taxon>Cytophagia</taxon>
        <taxon>Cytophagales</taxon>
        <taxon>Hymenobacteraceae</taxon>
        <taxon>Hymenobacter</taxon>
    </lineage>
</organism>
<dbReference type="Pfam" id="PF13561">
    <property type="entry name" value="adh_short_C2"/>
    <property type="match status" value="1"/>
</dbReference>
<dbReference type="CDD" id="cd05344">
    <property type="entry name" value="BKR_like_SDR_like"/>
    <property type="match status" value="1"/>
</dbReference>
<proteinExistence type="inferred from homology"/>
<dbReference type="Proteomes" id="UP000441336">
    <property type="component" value="Unassembled WGS sequence"/>
</dbReference>
<evidence type="ECO:0000313" key="2">
    <source>
        <dbReference type="EMBL" id="MVN77367.1"/>
    </source>
</evidence>
<comment type="caution">
    <text evidence="2">The sequence shown here is derived from an EMBL/GenBank/DDBJ whole genome shotgun (WGS) entry which is preliminary data.</text>
</comment>